<dbReference type="GO" id="GO:0015421">
    <property type="term" value="F:ABC-type oligopeptide transporter activity"/>
    <property type="evidence" value="ECO:0007669"/>
    <property type="project" value="TreeGrafter"/>
</dbReference>
<dbReference type="InterPro" id="IPR003439">
    <property type="entry name" value="ABC_transporter-like_ATP-bd"/>
</dbReference>
<dbReference type="PROSITE" id="PS50929">
    <property type="entry name" value="ABC_TM1F"/>
    <property type="match status" value="2"/>
</dbReference>
<evidence type="ECO:0000313" key="16">
    <source>
        <dbReference type="EMBL" id="EER05427.1"/>
    </source>
</evidence>
<evidence type="ECO:0000256" key="2">
    <source>
        <dbReference type="ARBA" id="ARBA00007577"/>
    </source>
</evidence>
<dbReference type="Pfam" id="PF00664">
    <property type="entry name" value="ABC_membrane"/>
    <property type="match status" value="2"/>
</dbReference>
<name>C5LCX4_PERM5</name>
<dbReference type="InterPro" id="IPR027417">
    <property type="entry name" value="P-loop_NTPase"/>
</dbReference>
<evidence type="ECO:0000256" key="3">
    <source>
        <dbReference type="ARBA" id="ARBA00022448"/>
    </source>
</evidence>
<reference evidence="16 17" key="1">
    <citation type="submission" date="2008-07" db="EMBL/GenBank/DDBJ databases">
        <authorList>
            <person name="El-Sayed N."/>
            <person name="Caler E."/>
            <person name="Inman J."/>
            <person name="Amedeo P."/>
            <person name="Hass B."/>
            <person name="Wortman J."/>
        </authorList>
    </citation>
    <scope>NUCLEOTIDE SEQUENCE [LARGE SCALE GENOMIC DNA]</scope>
    <source>
        <strain evidence="17">ATCC 50983 / TXsc</strain>
    </source>
</reference>
<dbReference type="GO" id="GO:0016887">
    <property type="term" value="F:ATP hydrolysis activity"/>
    <property type="evidence" value="ECO:0007669"/>
    <property type="project" value="InterPro"/>
</dbReference>
<evidence type="ECO:0000256" key="9">
    <source>
        <dbReference type="ARBA" id="ARBA00022989"/>
    </source>
</evidence>
<feature type="transmembrane region" description="Helical" evidence="13">
    <location>
        <begin position="784"/>
        <end position="807"/>
    </location>
</feature>
<comment type="similarity">
    <text evidence="2">Belongs to the ABC transporter superfamily. ABCB family. Multidrug resistance exporter (TC 3.A.1.201) subfamily.</text>
</comment>
<evidence type="ECO:0000256" key="11">
    <source>
        <dbReference type="ARBA" id="ARBA00023180"/>
    </source>
</evidence>
<dbReference type="PROSITE" id="PS00211">
    <property type="entry name" value="ABC_TRANSPORTER_1"/>
    <property type="match status" value="2"/>
</dbReference>
<dbReference type="PROSITE" id="PS50893">
    <property type="entry name" value="ABC_TRANSPORTER_2"/>
    <property type="match status" value="2"/>
</dbReference>
<feature type="transmembrane region" description="Helical" evidence="13">
    <location>
        <begin position="738"/>
        <end position="764"/>
    </location>
</feature>
<dbReference type="InterPro" id="IPR011527">
    <property type="entry name" value="ABC1_TM_dom"/>
</dbReference>
<dbReference type="FunFam" id="3.40.50.300:FF:000479">
    <property type="entry name" value="Multidrug resistance protein 1A"/>
    <property type="match status" value="2"/>
</dbReference>
<keyword evidence="5" id="KW-0677">Repeat</keyword>
<evidence type="ECO:0000256" key="6">
    <source>
        <dbReference type="ARBA" id="ARBA00022741"/>
    </source>
</evidence>
<dbReference type="SMART" id="SM00382">
    <property type="entry name" value="AAA"/>
    <property type="match status" value="2"/>
</dbReference>
<feature type="compositionally biased region" description="Acidic residues" evidence="12">
    <location>
        <begin position="690"/>
        <end position="699"/>
    </location>
</feature>
<feature type="domain" description="ABC transporter" evidence="14">
    <location>
        <begin position="1061"/>
        <end position="1298"/>
    </location>
</feature>
<feature type="transmembrane region" description="Helical" evidence="13">
    <location>
        <begin position="860"/>
        <end position="878"/>
    </location>
</feature>
<dbReference type="InterPro" id="IPR039421">
    <property type="entry name" value="Type_1_exporter"/>
</dbReference>
<protein>
    <submittedName>
        <fullName evidence="16">ATP-binding cassette protein 3, putative</fullName>
    </submittedName>
</protein>
<keyword evidence="3" id="KW-0813">Transport</keyword>
<dbReference type="SUPFAM" id="SSF90123">
    <property type="entry name" value="ABC transporter transmembrane region"/>
    <property type="match status" value="2"/>
</dbReference>
<evidence type="ECO:0000256" key="7">
    <source>
        <dbReference type="ARBA" id="ARBA00022840"/>
    </source>
</evidence>
<keyword evidence="4 13" id="KW-0812">Transmembrane</keyword>
<evidence type="ECO:0000256" key="5">
    <source>
        <dbReference type="ARBA" id="ARBA00022737"/>
    </source>
</evidence>
<feature type="domain" description="ABC transmembrane type-1" evidence="15">
    <location>
        <begin position="743"/>
        <end position="1026"/>
    </location>
</feature>
<dbReference type="EMBL" id="GG680938">
    <property type="protein sequence ID" value="EER05427.1"/>
    <property type="molecule type" value="Genomic_DNA"/>
</dbReference>
<feature type="transmembrane region" description="Helical" evidence="13">
    <location>
        <begin position="287"/>
        <end position="310"/>
    </location>
</feature>
<dbReference type="InterPro" id="IPR003593">
    <property type="entry name" value="AAA+_ATPase"/>
</dbReference>
<keyword evidence="17" id="KW-1185">Reference proteome</keyword>
<dbReference type="RefSeq" id="XP_002773611.1">
    <property type="nucleotide sequence ID" value="XM_002773565.1"/>
</dbReference>
<keyword evidence="8" id="KW-1278">Translocase</keyword>
<feature type="region of interest" description="Disordered" evidence="12">
    <location>
        <begin position="677"/>
        <end position="712"/>
    </location>
</feature>
<evidence type="ECO:0000256" key="4">
    <source>
        <dbReference type="ARBA" id="ARBA00022692"/>
    </source>
</evidence>
<feature type="transmembrane region" description="Helical" evidence="13">
    <location>
        <begin position="208"/>
        <end position="227"/>
    </location>
</feature>
<sequence>MGANGKGNNKCFFAKKFFGKKATAVDNNGSTTDDVDDPNNVRVEDNKSVSYFTLFALADKHDKIILAIGVAAALINGALMPLFSLLFGNFADAAAGGIAGFMHRISKVAWEMCVLGAISFVAASIFNACFSYFSENQVTRLRVKYLQAVVGQDIAWFDVRTPAALPARMSEDVLKVRDAIGQKASMMCMNVSMCIVGYIIAFYRGWQITLVMIATCPLIMVCGLLMAKVMSTLASKGQNEYAEAGAVAEEVLSSIKTVASFGGEQRSIDRYNAKVQKALKSGVKVSVYRGFAIGFTMLVVFWTYALTFWYGGTLIRDRTINPSTGRPYQGGDVLTVFMSAMMATFSIAQIAPHFQAFSEGCAAGGKIFPLMAENAEIEPKVKRLSEGGEAEANMIPVEFESLQLDDVKFNYPARPTLQVLKGVSLEIKRGQKVAFVGESGSGKSTLVQLIERFYDPAEGKVLVNGVDIKSMPVHKHRALFGYVGQEPFLFADSIRNNLRYGLTGSRVPSEEEMRKVCKDAQILDFIEGLPEGFDTYAGPGGSQMSGGQKQRIAIARALLRHPEILLLDEATSALDNESEKMVQATIDHLQSTVSITTISIAHRLSTIKNSDVIFVMKLGELVEKGSNDELMAQQGVYASLVSAQAAAAVKDDEKVAATEGVAGSSVDTASEVVNRKKSGMARTATSGTIGDDDADDDNQGESLLKTEEEKEKERKAEIAKTYKTPWRRLLAFNKDQKWWFLPSLLGSFMTGSAFPINALILSRALFAFYYPPFLVMEHIDNICFYYIGLGVMIFFGQLIESGSLGYLGENFTCNVRKQCFAKIMEQDMGFFDFPEHASGKLTASLSTYAVKMNSLTGSSLGIYSQAITGLIVGVIIGFCGSWQLTLVMLAMLPLLMMAAKFNMSVRMSGKKEQDNLKQSQLIASEAIQNMRTVRAFMAESWTVDRYAEFASIASDTSGTTAIFHGVLFGGSNCIIFLAYALGFWYGGHLMVYNGLEYSHMLQSLMAVMFAAMAVGQAMAFLPDVAEAKVSAHDVFEILDTESVINAMHPDGTISDMGDGVVEFKDVHFKYPTNPELPILKGVSFRIEPGQQVAFVGPSGSGKSTIMALMQRFYDVESGSICIGGDDIRMLDVAWWRSKNGYVGQEPVLFDMTLAENVRYGKEDASMAELEKVASMSNMDYVTSMGGSVKWDDPMGPKGCRLSGGQKQRAAIARALVRDPHIIFLDEATSALDSTSEKIVQNAIDTASVGRTSVTVAHRLTTVRNCDVIYVITDGKIVESGSHDVLMANRGVYYDLYTKGQK</sequence>
<accession>C5LCX4</accession>
<keyword evidence="6" id="KW-0547">Nucleotide-binding</keyword>
<evidence type="ECO:0000256" key="12">
    <source>
        <dbReference type="SAM" id="MobiDB-lite"/>
    </source>
</evidence>
<feature type="domain" description="ABC transmembrane type-1" evidence="15">
    <location>
        <begin position="67"/>
        <end position="359"/>
    </location>
</feature>
<dbReference type="Proteomes" id="UP000007800">
    <property type="component" value="Unassembled WGS sequence"/>
</dbReference>
<dbReference type="GO" id="GO:0090374">
    <property type="term" value="P:oligopeptide export from mitochondrion"/>
    <property type="evidence" value="ECO:0007669"/>
    <property type="project" value="TreeGrafter"/>
</dbReference>
<comment type="subcellular location">
    <subcellularLocation>
        <location evidence="1">Membrane</location>
        <topology evidence="1">Multi-pass membrane protein</topology>
    </subcellularLocation>
</comment>
<feature type="transmembrane region" description="Helical" evidence="13">
    <location>
        <begin position="1001"/>
        <end position="1021"/>
    </location>
</feature>
<organism evidence="17">
    <name type="scientific">Perkinsus marinus (strain ATCC 50983 / TXsc)</name>
    <dbReference type="NCBI Taxonomy" id="423536"/>
    <lineage>
        <taxon>Eukaryota</taxon>
        <taxon>Sar</taxon>
        <taxon>Alveolata</taxon>
        <taxon>Perkinsozoa</taxon>
        <taxon>Perkinsea</taxon>
        <taxon>Perkinsida</taxon>
        <taxon>Perkinsidae</taxon>
        <taxon>Perkinsus</taxon>
    </lineage>
</organism>
<dbReference type="InterPro" id="IPR017871">
    <property type="entry name" value="ABC_transporter-like_CS"/>
</dbReference>
<evidence type="ECO:0000256" key="1">
    <source>
        <dbReference type="ARBA" id="ARBA00004141"/>
    </source>
</evidence>
<evidence type="ECO:0000259" key="14">
    <source>
        <dbReference type="PROSITE" id="PS50893"/>
    </source>
</evidence>
<feature type="transmembrane region" description="Helical" evidence="13">
    <location>
        <begin position="961"/>
        <end position="981"/>
    </location>
</feature>
<dbReference type="SUPFAM" id="SSF52540">
    <property type="entry name" value="P-loop containing nucleoside triphosphate hydrolases"/>
    <property type="match status" value="2"/>
</dbReference>
<dbReference type="InParanoid" id="C5LCX4"/>
<evidence type="ECO:0000256" key="13">
    <source>
        <dbReference type="SAM" id="Phobius"/>
    </source>
</evidence>
<proteinExistence type="inferred from homology"/>
<dbReference type="Gene3D" id="1.20.1560.10">
    <property type="entry name" value="ABC transporter type 1, transmembrane domain"/>
    <property type="match status" value="1"/>
</dbReference>
<evidence type="ECO:0000256" key="10">
    <source>
        <dbReference type="ARBA" id="ARBA00023136"/>
    </source>
</evidence>
<dbReference type="PANTHER" id="PTHR43394:SF27">
    <property type="entry name" value="ATP-DEPENDENT TRANSLOCASE ABCB1-LIKE"/>
    <property type="match status" value="1"/>
</dbReference>
<evidence type="ECO:0000256" key="8">
    <source>
        <dbReference type="ARBA" id="ARBA00022967"/>
    </source>
</evidence>
<dbReference type="OMA" id="TYFPEYV"/>
<keyword evidence="11" id="KW-0325">Glycoprotein</keyword>
<feature type="transmembrane region" description="Helical" evidence="13">
    <location>
        <begin position="64"/>
        <end position="88"/>
    </location>
</feature>
<dbReference type="OrthoDB" id="6500128at2759"/>
<dbReference type="FunCoup" id="C5LCX4">
    <property type="interactions" value="8"/>
</dbReference>
<keyword evidence="7 16" id="KW-0067">ATP-binding</keyword>
<dbReference type="Gene3D" id="3.40.50.300">
    <property type="entry name" value="P-loop containing nucleotide triphosphate hydrolases"/>
    <property type="match status" value="2"/>
</dbReference>
<evidence type="ECO:0000259" key="15">
    <source>
        <dbReference type="PROSITE" id="PS50929"/>
    </source>
</evidence>
<dbReference type="GeneID" id="9041709"/>
<dbReference type="GO" id="GO:0005524">
    <property type="term" value="F:ATP binding"/>
    <property type="evidence" value="ECO:0007669"/>
    <property type="project" value="UniProtKB-KW"/>
</dbReference>
<feature type="transmembrane region" description="Helical" evidence="13">
    <location>
        <begin position="108"/>
        <end position="133"/>
    </location>
</feature>
<dbReference type="GO" id="GO:0005743">
    <property type="term" value="C:mitochondrial inner membrane"/>
    <property type="evidence" value="ECO:0007669"/>
    <property type="project" value="TreeGrafter"/>
</dbReference>
<gene>
    <name evidence="16" type="ORF">Pmar_PMAR024890</name>
</gene>
<dbReference type="PANTHER" id="PTHR43394">
    <property type="entry name" value="ATP-DEPENDENT PERMEASE MDL1, MITOCHONDRIAL"/>
    <property type="match status" value="1"/>
</dbReference>
<evidence type="ECO:0000313" key="17">
    <source>
        <dbReference type="Proteomes" id="UP000007800"/>
    </source>
</evidence>
<keyword evidence="10 13" id="KW-0472">Membrane</keyword>
<dbReference type="CDD" id="cd18578">
    <property type="entry name" value="ABC_6TM_Pgp_ABCB1_D2_like"/>
    <property type="match status" value="1"/>
</dbReference>
<feature type="transmembrane region" description="Helical" evidence="13">
    <location>
        <begin position="184"/>
        <end position="202"/>
    </location>
</feature>
<keyword evidence="9 13" id="KW-1133">Transmembrane helix</keyword>
<dbReference type="CDD" id="cd18577">
    <property type="entry name" value="ABC_6TM_Pgp_ABCB1_D1_like"/>
    <property type="match status" value="1"/>
</dbReference>
<dbReference type="Pfam" id="PF00005">
    <property type="entry name" value="ABC_tran"/>
    <property type="match status" value="2"/>
</dbReference>
<dbReference type="InterPro" id="IPR036640">
    <property type="entry name" value="ABC1_TM_sf"/>
</dbReference>
<feature type="domain" description="ABC transporter" evidence="14">
    <location>
        <begin position="402"/>
        <end position="643"/>
    </location>
</feature>
<dbReference type="CDD" id="cd03249">
    <property type="entry name" value="ABC_MTABC3_MDL1_MDL2"/>
    <property type="match status" value="2"/>
</dbReference>